<evidence type="ECO:0000256" key="1">
    <source>
        <dbReference type="SAM" id="MobiDB-lite"/>
    </source>
</evidence>
<protein>
    <submittedName>
        <fullName evidence="2">Uncharacterized protein</fullName>
    </submittedName>
</protein>
<feature type="compositionally biased region" description="Basic and acidic residues" evidence="1">
    <location>
        <begin position="159"/>
        <end position="168"/>
    </location>
</feature>
<evidence type="ECO:0000313" key="2">
    <source>
        <dbReference type="EMBL" id="EXJ87101.1"/>
    </source>
</evidence>
<accession>W9YCW7</accession>
<reference evidence="2 3" key="1">
    <citation type="submission" date="2013-03" db="EMBL/GenBank/DDBJ databases">
        <title>The Genome Sequence of Capronia epimyces CBS 606.96.</title>
        <authorList>
            <consortium name="The Broad Institute Genomics Platform"/>
            <person name="Cuomo C."/>
            <person name="de Hoog S."/>
            <person name="Gorbushina A."/>
            <person name="Walker B."/>
            <person name="Young S.K."/>
            <person name="Zeng Q."/>
            <person name="Gargeya S."/>
            <person name="Fitzgerald M."/>
            <person name="Haas B."/>
            <person name="Abouelleil A."/>
            <person name="Allen A.W."/>
            <person name="Alvarado L."/>
            <person name="Arachchi H.M."/>
            <person name="Berlin A.M."/>
            <person name="Chapman S.B."/>
            <person name="Gainer-Dewar J."/>
            <person name="Goldberg J."/>
            <person name="Griggs A."/>
            <person name="Gujja S."/>
            <person name="Hansen M."/>
            <person name="Howarth C."/>
            <person name="Imamovic A."/>
            <person name="Ireland A."/>
            <person name="Larimer J."/>
            <person name="McCowan C."/>
            <person name="Murphy C."/>
            <person name="Pearson M."/>
            <person name="Poon T.W."/>
            <person name="Priest M."/>
            <person name="Roberts A."/>
            <person name="Saif S."/>
            <person name="Shea T."/>
            <person name="Sisk P."/>
            <person name="Sykes S."/>
            <person name="Wortman J."/>
            <person name="Nusbaum C."/>
            <person name="Birren B."/>
        </authorList>
    </citation>
    <scope>NUCLEOTIDE SEQUENCE [LARGE SCALE GENOMIC DNA]</scope>
    <source>
        <strain evidence="2 3">CBS 606.96</strain>
    </source>
</reference>
<comment type="caution">
    <text evidence="2">The sequence shown here is derived from an EMBL/GenBank/DDBJ whole genome shotgun (WGS) entry which is preliminary data.</text>
</comment>
<feature type="region of interest" description="Disordered" evidence="1">
    <location>
        <begin position="159"/>
        <end position="178"/>
    </location>
</feature>
<keyword evidence="3" id="KW-1185">Reference proteome</keyword>
<gene>
    <name evidence="2" type="ORF">A1O3_04059</name>
</gene>
<dbReference type="AlphaFoldDB" id="W9YCW7"/>
<proteinExistence type="predicted"/>
<feature type="region of interest" description="Disordered" evidence="1">
    <location>
        <begin position="109"/>
        <end position="134"/>
    </location>
</feature>
<dbReference type="EMBL" id="AMGY01000003">
    <property type="protein sequence ID" value="EXJ87101.1"/>
    <property type="molecule type" value="Genomic_DNA"/>
</dbReference>
<name>W9YCW7_9EURO</name>
<feature type="compositionally biased region" description="Pro residues" evidence="1">
    <location>
        <begin position="119"/>
        <end position="129"/>
    </location>
</feature>
<organism evidence="2 3">
    <name type="scientific">Capronia epimyces CBS 606.96</name>
    <dbReference type="NCBI Taxonomy" id="1182542"/>
    <lineage>
        <taxon>Eukaryota</taxon>
        <taxon>Fungi</taxon>
        <taxon>Dikarya</taxon>
        <taxon>Ascomycota</taxon>
        <taxon>Pezizomycotina</taxon>
        <taxon>Eurotiomycetes</taxon>
        <taxon>Chaetothyriomycetidae</taxon>
        <taxon>Chaetothyriales</taxon>
        <taxon>Herpotrichiellaceae</taxon>
        <taxon>Capronia</taxon>
    </lineage>
</organism>
<dbReference type="GeneID" id="19168180"/>
<sequence>MRFVKLKIRDATPSHETMYVERSPGGKLHLVREKQAPPSPKSRDVQVVKVFEKLPEKRHVAVEAAEPKHKHEHHRGMDHEKSCRDGIRIEIIGFQNDHKQPRISISVGAGERSAARQPHPSPSPSPSPSPVVEVREPRHVKVKEKPHVELRKVKLEKVRPAEHRHRDIPVSPQPDAHRHLRRLHIKLPDPKPDPKPQPRHMLNDEIPIWDKDLRAWVVKRSPRVRFA</sequence>
<dbReference type="Proteomes" id="UP000019478">
    <property type="component" value="Unassembled WGS sequence"/>
</dbReference>
<dbReference type="HOGENOM" id="CLU_1102790_0_0_1"/>
<dbReference type="OrthoDB" id="4159347at2759"/>
<dbReference type="RefSeq" id="XP_007732380.1">
    <property type="nucleotide sequence ID" value="XM_007734190.1"/>
</dbReference>
<evidence type="ECO:0000313" key="3">
    <source>
        <dbReference type="Proteomes" id="UP000019478"/>
    </source>
</evidence>